<dbReference type="Pfam" id="PF00531">
    <property type="entry name" value="Death"/>
    <property type="match status" value="1"/>
</dbReference>
<organism evidence="4 5">
    <name type="scientific">Patiria miniata</name>
    <name type="common">Bat star</name>
    <name type="synonym">Asterina miniata</name>
    <dbReference type="NCBI Taxonomy" id="46514"/>
    <lineage>
        <taxon>Eukaryota</taxon>
        <taxon>Metazoa</taxon>
        <taxon>Echinodermata</taxon>
        <taxon>Eleutherozoa</taxon>
        <taxon>Asterozoa</taxon>
        <taxon>Asteroidea</taxon>
        <taxon>Valvatacea</taxon>
        <taxon>Valvatida</taxon>
        <taxon>Asterinidae</taxon>
        <taxon>Patiria</taxon>
    </lineage>
</organism>
<dbReference type="InterPro" id="IPR029071">
    <property type="entry name" value="Ubiquitin-like_domsf"/>
</dbReference>
<dbReference type="Gene3D" id="1.10.533.10">
    <property type="entry name" value="Death Domain, Fas"/>
    <property type="match status" value="1"/>
</dbReference>
<dbReference type="GeneID" id="119725454"/>
<dbReference type="OrthoDB" id="1047367at2759"/>
<evidence type="ECO:0000313" key="5">
    <source>
        <dbReference type="Proteomes" id="UP000887568"/>
    </source>
</evidence>
<evidence type="ECO:0008006" key="6">
    <source>
        <dbReference type="Google" id="ProtNLM"/>
    </source>
</evidence>
<feature type="compositionally biased region" description="Basic and acidic residues" evidence="1">
    <location>
        <begin position="264"/>
        <end position="281"/>
    </location>
</feature>
<dbReference type="AlphaFoldDB" id="A0A913ZN46"/>
<dbReference type="SMART" id="SM00213">
    <property type="entry name" value="UBQ"/>
    <property type="match status" value="1"/>
</dbReference>
<reference evidence="4" key="1">
    <citation type="submission" date="2022-11" db="UniProtKB">
        <authorList>
            <consortium name="EnsemblMetazoa"/>
        </authorList>
    </citation>
    <scope>IDENTIFICATION</scope>
</reference>
<dbReference type="GO" id="GO:0007165">
    <property type="term" value="P:signal transduction"/>
    <property type="evidence" value="ECO:0007669"/>
    <property type="project" value="InterPro"/>
</dbReference>
<dbReference type="PROSITE" id="PS50017">
    <property type="entry name" value="DEATH_DOMAIN"/>
    <property type="match status" value="1"/>
</dbReference>
<dbReference type="Pfam" id="PF00240">
    <property type="entry name" value="ubiquitin"/>
    <property type="match status" value="1"/>
</dbReference>
<dbReference type="EnsemblMetazoa" id="XM_038196861.1">
    <property type="protein sequence ID" value="XP_038052789.1"/>
    <property type="gene ID" value="LOC119725454"/>
</dbReference>
<evidence type="ECO:0000259" key="2">
    <source>
        <dbReference type="PROSITE" id="PS50017"/>
    </source>
</evidence>
<feature type="domain" description="Death" evidence="2">
    <location>
        <begin position="194"/>
        <end position="260"/>
    </location>
</feature>
<dbReference type="Gene3D" id="3.10.20.90">
    <property type="entry name" value="Phosphatidylinositol 3-kinase Catalytic Subunit, Chain A, domain 1"/>
    <property type="match status" value="1"/>
</dbReference>
<keyword evidence="5" id="KW-1185">Reference proteome</keyword>
<accession>A0A913ZN46</accession>
<proteinExistence type="predicted"/>
<feature type="domain" description="Ubiquitin-like" evidence="3">
    <location>
        <begin position="88"/>
        <end position="167"/>
    </location>
</feature>
<dbReference type="InterPro" id="IPR000488">
    <property type="entry name" value="Death_dom"/>
</dbReference>
<name>A0A913ZN46_PATMI</name>
<dbReference type="SUPFAM" id="SSF54236">
    <property type="entry name" value="Ubiquitin-like"/>
    <property type="match status" value="1"/>
</dbReference>
<dbReference type="SUPFAM" id="SSF47986">
    <property type="entry name" value="DEATH domain"/>
    <property type="match status" value="1"/>
</dbReference>
<dbReference type="CDD" id="cd17039">
    <property type="entry name" value="Ubl_ubiquitin_like"/>
    <property type="match status" value="1"/>
</dbReference>
<feature type="region of interest" description="Disordered" evidence="1">
    <location>
        <begin position="257"/>
        <end position="302"/>
    </location>
</feature>
<feature type="region of interest" description="Disordered" evidence="1">
    <location>
        <begin position="68"/>
        <end position="88"/>
    </location>
</feature>
<sequence>MPKKTVQQLDAYIKATAVVYDHSNTKLISRKTNVKPRRKQAFLSGLHFGKTSSDDSYAQRRPLKRWIRRESRGTRQSQSNTKDGKQKLHLFVRTPLSKKPKTLYFELHPETSVTSLKETIQKRIGVEARYQRLYIRRNFQLCDLLTLEENGVGKDEIISLHLSVDGPNDDYVSKDKANIDDEYLKDLSWKSESSWKELAEHLGYEEAEIADIQSSNKGSNEAGRHMLLTWWEKTTDRDEAAQQLRRALEAIGLTDLAQNVPVKNESRDEASGPEPERRQDAGVDEENKESRAASNKEKTRKK</sequence>
<evidence type="ECO:0000259" key="3">
    <source>
        <dbReference type="PROSITE" id="PS50053"/>
    </source>
</evidence>
<dbReference type="CDD" id="cd01670">
    <property type="entry name" value="Death"/>
    <property type="match status" value="1"/>
</dbReference>
<evidence type="ECO:0000313" key="4">
    <source>
        <dbReference type="EnsemblMetazoa" id="XP_038052789.1"/>
    </source>
</evidence>
<feature type="compositionally biased region" description="Basic and acidic residues" evidence="1">
    <location>
        <begin position="288"/>
        <end position="302"/>
    </location>
</feature>
<dbReference type="InterPro" id="IPR011029">
    <property type="entry name" value="DEATH-like_dom_sf"/>
</dbReference>
<dbReference type="InterPro" id="IPR000626">
    <property type="entry name" value="Ubiquitin-like_dom"/>
</dbReference>
<dbReference type="RefSeq" id="XP_038052789.1">
    <property type="nucleotide sequence ID" value="XM_038196861.1"/>
</dbReference>
<protein>
    <recommendedName>
        <fullName evidence="6">Death domain-containing protein</fullName>
    </recommendedName>
</protein>
<dbReference type="PROSITE" id="PS50053">
    <property type="entry name" value="UBIQUITIN_2"/>
    <property type="match status" value="1"/>
</dbReference>
<dbReference type="Proteomes" id="UP000887568">
    <property type="component" value="Unplaced"/>
</dbReference>
<evidence type="ECO:0000256" key="1">
    <source>
        <dbReference type="SAM" id="MobiDB-lite"/>
    </source>
</evidence>